<feature type="compositionally biased region" description="Basic and acidic residues" evidence="1">
    <location>
        <begin position="8"/>
        <end position="28"/>
    </location>
</feature>
<gene>
    <name evidence="2" type="ORF">SADUNF_Sadunf05G0133600</name>
</gene>
<dbReference type="EMBL" id="JADGMS010000005">
    <property type="protein sequence ID" value="KAF9682677.1"/>
    <property type="molecule type" value="Genomic_DNA"/>
</dbReference>
<organism evidence="2 3">
    <name type="scientific">Salix dunnii</name>
    <dbReference type="NCBI Taxonomy" id="1413687"/>
    <lineage>
        <taxon>Eukaryota</taxon>
        <taxon>Viridiplantae</taxon>
        <taxon>Streptophyta</taxon>
        <taxon>Embryophyta</taxon>
        <taxon>Tracheophyta</taxon>
        <taxon>Spermatophyta</taxon>
        <taxon>Magnoliopsida</taxon>
        <taxon>eudicotyledons</taxon>
        <taxon>Gunneridae</taxon>
        <taxon>Pentapetalae</taxon>
        <taxon>rosids</taxon>
        <taxon>fabids</taxon>
        <taxon>Malpighiales</taxon>
        <taxon>Salicaceae</taxon>
        <taxon>Saliceae</taxon>
        <taxon>Salix</taxon>
    </lineage>
</organism>
<dbReference type="Proteomes" id="UP000657918">
    <property type="component" value="Unassembled WGS sequence"/>
</dbReference>
<evidence type="ECO:0000256" key="1">
    <source>
        <dbReference type="SAM" id="MobiDB-lite"/>
    </source>
</evidence>
<feature type="region of interest" description="Disordered" evidence="1">
    <location>
        <begin position="57"/>
        <end position="134"/>
    </location>
</feature>
<feature type="compositionally biased region" description="Polar residues" evidence="1">
    <location>
        <begin position="57"/>
        <end position="68"/>
    </location>
</feature>
<proteinExistence type="predicted"/>
<feature type="compositionally biased region" description="Basic and acidic residues" evidence="1">
    <location>
        <begin position="84"/>
        <end position="111"/>
    </location>
</feature>
<dbReference type="AlphaFoldDB" id="A0A835K8J1"/>
<evidence type="ECO:0000313" key="3">
    <source>
        <dbReference type="Proteomes" id="UP000657918"/>
    </source>
</evidence>
<accession>A0A835K8J1</accession>
<evidence type="ECO:0000313" key="2">
    <source>
        <dbReference type="EMBL" id="KAF9682677.1"/>
    </source>
</evidence>
<sequence>MEPVGVDVNRDKEDPSKEMARTEMEAWSKPKKGSVFPKKRRLVKTMMLDYLISAFKCSSGTTPSSSGQKKYKSEKRSGVCGSESRVRKDYTQGGYKDEDGSEFRRDRDQDRSMVQTQGRQCFSEEEEVSKENDV</sequence>
<protein>
    <submittedName>
        <fullName evidence="2">Uncharacterized protein</fullName>
    </submittedName>
</protein>
<dbReference type="OrthoDB" id="860449at2759"/>
<reference evidence="2 3" key="1">
    <citation type="submission" date="2020-10" db="EMBL/GenBank/DDBJ databases">
        <title>Plant Genome Project.</title>
        <authorList>
            <person name="Zhang R.-G."/>
        </authorList>
    </citation>
    <scope>NUCLEOTIDE SEQUENCE [LARGE SCALE GENOMIC DNA]</scope>
    <source>
        <strain evidence="2">FAFU-HL-1</strain>
        <tissue evidence="2">Leaf</tissue>
    </source>
</reference>
<name>A0A835K8J1_9ROSI</name>
<keyword evidence="3" id="KW-1185">Reference proteome</keyword>
<comment type="caution">
    <text evidence="2">The sequence shown here is derived from an EMBL/GenBank/DDBJ whole genome shotgun (WGS) entry which is preliminary data.</text>
</comment>
<feature type="region of interest" description="Disordered" evidence="1">
    <location>
        <begin position="1"/>
        <end position="34"/>
    </location>
</feature>